<feature type="compositionally biased region" description="Acidic residues" evidence="1">
    <location>
        <begin position="61"/>
        <end position="88"/>
    </location>
</feature>
<feature type="compositionally biased region" description="Polar residues" evidence="1">
    <location>
        <begin position="44"/>
        <end position="54"/>
    </location>
</feature>
<dbReference type="EMBL" id="JAGPXD010000002">
    <property type="protein sequence ID" value="KAH7368629.1"/>
    <property type="molecule type" value="Genomic_DNA"/>
</dbReference>
<feature type="compositionally biased region" description="Low complexity" evidence="1">
    <location>
        <begin position="151"/>
        <end position="168"/>
    </location>
</feature>
<proteinExistence type="predicted"/>
<sequence>MSSTGSATPVVPHWATSLLGGSKQVTPNPTSIGRTPSHVLKTVETPTVSTTDSPSEVLLVEMDDENDIDYEDNSVEADDNDDDDEMDDTSTPGPIHVDTPASMDLVQFSSTKSAGLTGQNTTGTPSTSHAAASAVEQTDGKTQGLAAGTHPVPRAVSVSSSSGGSDIPDVPPSYRRDTSGTSTQATAETSAPLKRGATAEGGPAFKRPRVSNIAHGVITSRLDESDSSVAPPNRRRSDAAKPGGVPDGHESAIAKVESDVGGPGDATAAMLNSRALASVGIPSSSKNNHTEYCEPIEHITMTEDGRPYTCMPGFDLSTKTKGALFPTGYQLRLNDYAPYICPVRDCQTRLPTVKGLGSHVTVGAPSLHPGIY</sequence>
<dbReference type="OrthoDB" id="3545073at2759"/>
<dbReference type="Proteomes" id="UP000813385">
    <property type="component" value="Unassembled WGS sequence"/>
</dbReference>
<feature type="compositionally biased region" description="Polar residues" evidence="1">
    <location>
        <begin position="179"/>
        <end position="189"/>
    </location>
</feature>
<accession>A0A8K0TK12</accession>
<feature type="compositionally biased region" description="Polar residues" evidence="1">
    <location>
        <begin position="107"/>
        <end position="130"/>
    </location>
</feature>
<dbReference type="AlphaFoldDB" id="A0A8K0TK12"/>
<evidence type="ECO:0000313" key="3">
    <source>
        <dbReference type="Proteomes" id="UP000813385"/>
    </source>
</evidence>
<organism evidence="2 3">
    <name type="scientific">Plectosphaerella cucumerina</name>
    <dbReference type="NCBI Taxonomy" id="40658"/>
    <lineage>
        <taxon>Eukaryota</taxon>
        <taxon>Fungi</taxon>
        <taxon>Dikarya</taxon>
        <taxon>Ascomycota</taxon>
        <taxon>Pezizomycotina</taxon>
        <taxon>Sordariomycetes</taxon>
        <taxon>Hypocreomycetidae</taxon>
        <taxon>Glomerellales</taxon>
        <taxon>Plectosphaerellaceae</taxon>
        <taxon>Plectosphaerella</taxon>
    </lineage>
</organism>
<feature type="region of interest" description="Disordered" evidence="1">
    <location>
        <begin position="18"/>
        <end position="250"/>
    </location>
</feature>
<gene>
    <name evidence="2" type="ORF">B0T11DRAFT_66147</name>
</gene>
<protein>
    <submittedName>
        <fullName evidence="2">Uncharacterized protein</fullName>
    </submittedName>
</protein>
<keyword evidence="3" id="KW-1185">Reference proteome</keyword>
<reference evidence="2" key="1">
    <citation type="journal article" date="2021" name="Nat. Commun.">
        <title>Genetic determinants of endophytism in the Arabidopsis root mycobiome.</title>
        <authorList>
            <person name="Mesny F."/>
            <person name="Miyauchi S."/>
            <person name="Thiergart T."/>
            <person name="Pickel B."/>
            <person name="Atanasova L."/>
            <person name="Karlsson M."/>
            <person name="Huettel B."/>
            <person name="Barry K.W."/>
            <person name="Haridas S."/>
            <person name="Chen C."/>
            <person name="Bauer D."/>
            <person name="Andreopoulos W."/>
            <person name="Pangilinan J."/>
            <person name="LaButti K."/>
            <person name="Riley R."/>
            <person name="Lipzen A."/>
            <person name="Clum A."/>
            <person name="Drula E."/>
            <person name="Henrissat B."/>
            <person name="Kohler A."/>
            <person name="Grigoriev I.V."/>
            <person name="Martin F.M."/>
            <person name="Hacquard S."/>
        </authorList>
    </citation>
    <scope>NUCLEOTIDE SEQUENCE</scope>
    <source>
        <strain evidence="2">MPI-CAGE-AT-0016</strain>
    </source>
</reference>
<feature type="compositionally biased region" description="Polar residues" evidence="1">
    <location>
        <begin position="23"/>
        <end position="34"/>
    </location>
</feature>
<evidence type="ECO:0000313" key="2">
    <source>
        <dbReference type="EMBL" id="KAH7368629.1"/>
    </source>
</evidence>
<evidence type="ECO:0000256" key="1">
    <source>
        <dbReference type="SAM" id="MobiDB-lite"/>
    </source>
</evidence>
<comment type="caution">
    <text evidence="2">The sequence shown here is derived from an EMBL/GenBank/DDBJ whole genome shotgun (WGS) entry which is preliminary data.</text>
</comment>
<name>A0A8K0TK12_9PEZI</name>